<dbReference type="Proteomes" id="UP000789595">
    <property type="component" value="Unassembled WGS sequence"/>
</dbReference>
<dbReference type="AlphaFoldDB" id="A0A8J2SZT5"/>
<accession>A0A8J2SZT5</accession>
<feature type="signal peptide" evidence="1">
    <location>
        <begin position="1"/>
        <end position="19"/>
    </location>
</feature>
<name>A0A8J2SZT5_9STRA</name>
<dbReference type="PANTHER" id="PTHR36933:SF1">
    <property type="entry name" value="SLL0788 PROTEIN"/>
    <property type="match status" value="1"/>
</dbReference>
<dbReference type="OrthoDB" id="734129at2759"/>
<evidence type="ECO:0008006" key="4">
    <source>
        <dbReference type="Google" id="ProtNLM"/>
    </source>
</evidence>
<dbReference type="PANTHER" id="PTHR36933">
    <property type="entry name" value="SLL0788 PROTEIN"/>
    <property type="match status" value="1"/>
</dbReference>
<evidence type="ECO:0000313" key="3">
    <source>
        <dbReference type="Proteomes" id="UP000789595"/>
    </source>
</evidence>
<dbReference type="Gene3D" id="1.20.1260.10">
    <property type="match status" value="2"/>
</dbReference>
<organism evidence="2 3">
    <name type="scientific">Pelagomonas calceolata</name>
    <dbReference type="NCBI Taxonomy" id="35677"/>
    <lineage>
        <taxon>Eukaryota</taxon>
        <taxon>Sar</taxon>
        <taxon>Stramenopiles</taxon>
        <taxon>Ochrophyta</taxon>
        <taxon>Pelagophyceae</taxon>
        <taxon>Pelagomonadales</taxon>
        <taxon>Pelagomonadaceae</taxon>
        <taxon>Pelagomonas</taxon>
    </lineage>
</organism>
<keyword evidence="3" id="KW-1185">Reference proteome</keyword>
<proteinExistence type="predicted"/>
<dbReference type="EMBL" id="CAKKNE010000006">
    <property type="protein sequence ID" value="CAH0379268.1"/>
    <property type="molecule type" value="Genomic_DNA"/>
</dbReference>
<evidence type="ECO:0000313" key="2">
    <source>
        <dbReference type="EMBL" id="CAH0379268.1"/>
    </source>
</evidence>
<gene>
    <name evidence="2" type="ORF">PECAL_6P08780</name>
</gene>
<sequence>MTPAKLILVLAAAARGAAATVQGTGSGTDADPCHTTNCDVRYALSKGVCYGAGGAHGSWTCNVDEATCTAASGHHYPSTTLTGGCCMCEGGCPASLETGTNCAAGYGAVSNPYETTCKYTATIDPFAGPTGYFKFDECGDVANPVIAMKQGSTYVFDQADGSNWYHPLGMAYFPDGAHTGVDELEPGIAQTGGSTTCAAGNTCQAPMYYKNGVFTGTTYDNTAATPVGGDDFGLDVYEPEFFYPKDQWSENLYFVALTVTDTTYAKDLFYFCHIHAGMSGVIKVLDSSAAAVSTAHATSVFDPATYYMTPSTYDQSCGTYGLDGGSTSYKSGATCTDEEFLCHTGTLAEGSFGDCLKAMDCQMDTEMMTTLDTASDVASFMHQMIPHHENAINMAKLLLKQNALTITRRKLREEGRRLDDDGGCADCAIEDMLWSIIVVQGHQVITMKDWLAANSKPESATCTHSHRMLSTPNLRVAPAVEAPRRLTGHAGTGAGTEADPCVTTNCNTAGTECTFTATVDPHAGPSGYYKFNECGDVAMPVISMKRGVKYIFDQSDASNWYHPLGMAYFPDGAHAGVDELEPGITQTTGDACAAGNTCQAPRYFKDNVFAGTTYDNTAATPVGGDDFGLDNYEPEFFIPKGDWLATKYKVELTITDTAYATDMFYFCHIHAGMSGIIKIADATTGAVVSTKTAATTLPADYYKTPTTYDKSCGSYGIDAFQTSKGACGNEHFVCTTAATPSGSFGDCLSSMDCAMDYNMKTTLDSNDVVSFMWQMIPHHENAVNMAKLLMKQNALTLSRRKLRGEGRRLDDDGGCADCAIDDMLWDIVSVQSHQILTMKDWLTANGKAESGTCSAALGAADAAGHVAPTMLAAGLAAAALLAA</sequence>
<feature type="chain" id="PRO_5035246113" description="DUF305 domain-containing protein" evidence="1">
    <location>
        <begin position="20"/>
        <end position="883"/>
    </location>
</feature>
<comment type="caution">
    <text evidence="2">The sequence shown here is derived from an EMBL/GenBank/DDBJ whole genome shotgun (WGS) entry which is preliminary data.</text>
</comment>
<dbReference type="InterPro" id="IPR012347">
    <property type="entry name" value="Ferritin-like"/>
</dbReference>
<reference evidence="2" key="1">
    <citation type="submission" date="2021-11" db="EMBL/GenBank/DDBJ databases">
        <authorList>
            <consortium name="Genoscope - CEA"/>
            <person name="William W."/>
        </authorList>
    </citation>
    <scope>NUCLEOTIDE SEQUENCE</scope>
</reference>
<protein>
    <recommendedName>
        <fullName evidence="4">DUF305 domain-containing protein</fullName>
    </recommendedName>
</protein>
<keyword evidence="1" id="KW-0732">Signal</keyword>
<evidence type="ECO:0000256" key="1">
    <source>
        <dbReference type="SAM" id="SignalP"/>
    </source>
</evidence>